<evidence type="ECO:0000256" key="4">
    <source>
        <dbReference type="ARBA" id="ARBA00023306"/>
    </source>
</evidence>
<feature type="compositionally biased region" description="Acidic residues" evidence="6">
    <location>
        <begin position="208"/>
        <end position="217"/>
    </location>
</feature>
<evidence type="ECO:0000313" key="8">
    <source>
        <dbReference type="Proteomes" id="UP001161691"/>
    </source>
</evidence>
<keyword evidence="2 5" id="KW-0132">Cell division</keyword>
<dbReference type="EMBL" id="JAGRPV010000001">
    <property type="protein sequence ID" value="MDI4645434.1"/>
    <property type="molecule type" value="Genomic_DNA"/>
</dbReference>
<evidence type="ECO:0000256" key="6">
    <source>
        <dbReference type="SAM" id="MobiDB-lite"/>
    </source>
</evidence>
<organism evidence="7 8">
    <name type="scientific">Cohnella hashimotonis</name>
    <dbReference type="NCBI Taxonomy" id="2826895"/>
    <lineage>
        <taxon>Bacteria</taxon>
        <taxon>Bacillati</taxon>
        <taxon>Bacillota</taxon>
        <taxon>Bacilli</taxon>
        <taxon>Bacillales</taxon>
        <taxon>Paenibacillaceae</taxon>
        <taxon>Cohnella</taxon>
    </lineage>
</organism>
<dbReference type="InterPro" id="IPR036388">
    <property type="entry name" value="WH-like_DNA-bd_sf"/>
</dbReference>
<dbReference type="PANTHER" id="PTHR34298">
    <property type="entry name" value="SEGREGATION AND CONDENSATION PROTEIN B"/>
    <property type="match status" value="1"/>
</dbReference>
<evidence type="ECO:0000256" key="5">
    <source>
        <dbReference type="HAMAP-Rule" id="MF_01804"/>
    </source>
</evidence>
<feature type="region of interest" description="Disordered" evidence="6">
    <location>
        <begin position="205"/>
        <end position="250"/>
    </location>
</feature>
<dbReference type="PANTHER" id="PTHR34298:SF2">
    <property type="entry name" value="SEGREGATION AND CONDENSATION PROTEIN B"/>
    <property type="match status" value="1"/>
</dbReference>
<gene>
    <name evidence="5 7" type="primary">scpB</name>
    <name evidence="7" type="ORF">KB449_10695</name>
</gene>
<comment type="subunit">
    <text evidence="5">Homodimer. Homodimerization may be required to stabilize the binding of ScpA to the Smc head domains. Component of a cohesin-like complex composed of ScpA, ScpB and the Smc homodimer, in which ScpA and ScpB bind to the head domain of Smc. The presence of the three proteins is required for the association of the complex with DNA.</text>
</comment>
<keyword evidence="4 5" id="KW-0131">Cell cycle</keyword>
<evidence type="ECO:0000256" key="1">
    <source>
        <dbReference type="ARBA" id="ARBA00022490"/>
    </source>
</evidence>
<dbReference type="RefSeq" id="WP_282908360.1">
    <property type="nucleotide sequence ID" value="NZ_JAGRPV010000001.1"/>
</dbReference>
<dbReference type="Gene3D" id="1.10.10.10">
    <property type="entry name" value="Winged helix-like DNA-binding domain superfamily/Winged helix DNA-binding domain"/>
    <property type="match status" value="2"/>
</dbReference>
<name>A0ABT6TFB1_9BACL</name>
<dbReference type="HAMAP" id="MF_01804">
    <property type="entry name" value="ScpB"/>
    <property type="match status" value="1"/>
</dbReference>
<reference evidence="7" key="1">
    <citation type="submission" date="2023-04" db="EMBL/GenBank/DDBJ databases">
        <title>Comparative genomic analysis of Cohnella hashimotonis sp. nov., isolated from the International Space Station.</title>
        <authorList>
            <person name="Venkateswaran K."/>
            <person name="Simpson A."/>
        </authorList>
    </citation>
    <scope>NUCLEOTIDE SEQUENCE</scope>
    <source>
        <strain evidence="7">F6_2S_P_1</strain>
    </source>
</reference>
<evidence type="ECO:0000256" key="2">
    <source>
        <dbReference type="ARBA" id="ARBA00022618"/>
    </source>
</evidence>
<protein>
    <recommendedName>
        <fullName evidence="5">Segregation and condensation protein B</fullName>
    </recommendedName>
</protein>
<keyword evidence="1 5" id="KW-0963">Cytoplasm</keyword>
<dbReference type="SUPFAM" id="SSF46785">
    <property type="entry name" value="Winged helix' DNA-binding domain"/>
    <property type="match status" value="2"/>
</dbReference>
<evidence type="ECO:0000256" key="3">
    <source>
        <dbReference type="ARBA" id="ARBA00022829"/>
    </source>
</evidence>
<comment type="subcellular location">
    <subcellularLocation>
        <location evidence="5">Cytoplasm</location>
    </subcellularLocation>
    <text evidence="5">Associated with two foci at the outer edges of the nucleoid region in young cells, and at four foci within both cell halves in older cells.</text>
</comment>
<comment type="similarity">
    <text evidence="5">Belongs to the ScpB family.</text>
</comment>
<keyword evidence="8" id="KW-1185">Reference proteome</keyword>
<comment type="function">
    <text evidence="5">Participates in chromosomal partition during cell division. May act via the formation of a condensin-like complex containing Smc and ScpA that pull DNA away from mid-cell into both cell halves.</text>
</comment>
<sequence>MDYSTLKSVLEGLLFVAGEDGLTKKTIAEIVEVDGDVVTDIVKDLQKDLTRRKRGIRIAEIAGTYRLTTAPEHAAYFEKLAYSPARTPLSQAALETLSIVAYRQPITRVEIEEIRGVKAERPLQTLVAKDLIEEVGRAEQIGRPILYGTTKAFLDYFGLSGIEDLPDPVVAADADEDMEERTRMLFERIEGRQLSLDDLDRALLEGLPAEEDDEDEERLSATESIGADRDEEERETRAPAAPPKSDDWEF</sequence>
<dbReference type="InterPro" id="IPR036390">
    <property type="entry name" value="WH_DNA-bd_sf"/>
</dbReference>
<dbReference type="Proteomes" id="UP001161691">
    <property type="component" value="Unassembled WGS sequence"/>
</dbReference>
<keyword evidence="3 5" id="KW-0159">Chromosome partition</keyword>
<proteinExistence type="inferred from homology"/>
<accession>A0ABT6TFB1</accession>
<evidence type="ECO:0000313" key="7">
    <source>
        <dbReference type="EMBL" id="MDI4645434.1"/>
    </source>
</evidence>
<dbReference type="NCBIfam" id="TIGR00281">
    <property type="entry name" value="SMC-Scp complex subunit ScpB"/>
    <property type="match status" value="1"/>
</dbReference>
<dbReference type="InterPro" id="IPR005234">
    <property type="entry name" value="ScpB_csome_segregation"/>
</dbReference>
<dbReference type="Pfam" id="PF04079">
    <property type="entry name" value="SMC_ScpB"/>
    <property type="match status" value="1"/>
</dbReference>
<comment type="caution">
    <text evidence="7">The sequence shown here is derived from an EMBL/GenBank/DDBJ whole genome shotgun (WGS) entry which is preliminary data.</text>
</comment>